<dbReference type="InterPro" id="IPR004244">
    <property type="entry name" value="Transposase_22"/>
</dbReference>
<evidence type="ECO:0000256" key="2">
    <source>
        <dbReference type="SAM" id="MobiDB-lite"/>
    </source>
</evidence>
<feature type="region of interest" description="Disordered" evidence="2">
    <location>
        <begin position="292"/>
        <end position="319"/>
    </location>
</feature>
<proteinExistence type="predicted"/>
<sequence>MGKKSRRLEGSEAAAQPDIRLSLGASRTGPGRQYREVTPDVAVSPDGSPCHSPEVPDTPRPQLSTKDDIRQLYEDLRALWQNDLTQVRAEIAAISSGSVSMGACLSVLEEERPGVQAQMEDLRKQVTALSSTVLDLETRHRRRNLRIRGIPETVSDEALLPCVSGLVAMLLTLPPDFPVPVTSAFRVRKAAAAPVAAPRDVIAVTTDVSAHAKVLKKAGNVPSVTYNDMQVTIYRDLSFLALAARRRFRDVTTHMRDRGLRYRWGPSGSLLILHGGTMHSVTTPDEARALLDDGMRPPNATASTCHGNKAADPLQSDPG</sequence>
<accession>A0A8C5M0Z2</accession>
<dbReference type="Gene3D" id="3.30.250.20">
    <property type="entry name" value="L1 transposable element, C-terminal domain"/>
    <property type="match status" value="1"/>
</dbReference>
<name>A0A8C5M0Z2_9ANUR</name>
<keyword evidence="4" id="KW-1185">Reference proteome</keyword>
<dbReference type="Proteomes" id="UP000694569">
    <property type="component" value="Unplaced"/>
</dbReference>
<dbReference type="AlphaFoldDB" id="A0A8C5M0Z2"/>
<reference evidence="3" key="1">
    <citation type="submission" date="2025-08" db="UniProtKB">
        <authorList>
            <consortium name="Ensembl"/>
        </authorList>
    </citation>
    <scope>IDENTIFICATION</scope>
</reference>
<evidence type="ECO:0000256" key="1">
    <source>
        <dbReference type="SAM" id="Coils"/>
    </source>
</evidence>
<organism evidence="3 4">
    <name type="scientific">Leptobrachium leishanense</name>
    <name type="common">Leishan spiny toad</name>
    <dbReference type="NCBI Taxonomy" id="445787"/>
    <lineage>
        <taxon>Eukaryota</taxon>
        <taxon>Metazoa</taxon>
        <taxon>Chordata</taxon>
        <taxon>Craniata</taxon>
        <taxon>Vertebrata</taxon>
        <taxon>Euteleostomi</taxon>
        <taxon>Amphibia</taxon>
        <taxon>Batrachia</taxon>
        <taxon>Anura</taxon>
        <taxon>Pelobatoidea</taxon>
        <taxon>Megophryidae</taxon>
        <taxon>Leptobrachium</taxon>
    </lineage>
</organism>
<dbReference type="PANTHER" id="PTHR11505">
    <property type="entry name" value="L1 TRANSPOSABLE ELEMENT-RELATED"/>
    <property type="match status" value="1"/>
</dbReference>
<dbReference type="InterPro" id="IPR042566">
    <property type="entry name" value="L1_C"/>
</dbReference>
<dbReference type="Ensembl" id="ENSLLET00000005323.1">
    <property type="protein sequence ID" value="ENSLLEP00000005098.1"/>
    <property type="gene ID" value="ENSLLEG00000003258.1"/>
</dbReference>
<evidence type="ECO:0000313" key="4">
    <source>
        <dbReference type="Proteomes" id="UP000694569"/>
    </source>
</evidence>
<feature type="coiled-coil region" evidence="1">
    <location>
        <begin position="105"/>
        <end position="139"/>
    </location>
</feature>
<protein>
    <submittedName>
        <fullName evidence="3">Uncharacterized protein</fullName>
    </submittedName>
</protein>
<feature type="region of interest" description="Disordered" evidence="2">
    <location>
        <begin position="1"/>
        <end position="65"/>
    </location>
</feature>
<keyword evidence="1" id="KW-0175">Coiled coil</keyword>
<evidence type="ECO:0000313" key="3">
    <source>
        <dbReference type="Ensembl" id="ENSLLEP00000005098.1"/>
    </source>
</evidence>
<reference evidence="3" key="2">
    <citation type="submission" date="2025-09" db="UniProtKB">
        <authorList>
            <consortium name="Ensembl"/>
        </authorList>
    </citation>
    <scope>IDENTIFICATION</scope>
</reference>
<dbReference type="GeneTree" id="ENSGT01010000228715"/>